<feature type="compositionally biased region" description="Polar residues" evidence="3">
    <location>
        <begin position="1"/>
        <end position="13"/>
    </location>
</feature>
<evidence type="ECO:0000256" key="1">
    <source>
        <dbReference type="ARBA" id="ARBA00022741"/>
    </source>
</evidence>
<proteinExistence type="predicted"/>
<evidence type="ECO:0000256" key="2">
    <source>
        <dbReference type="ARBA" id="ARBA00022840"/>
    </source>
</evidence>
<sequence length="223" mass="23825">MASSPAHLTNSGSAIAPRSDSFPKGSVAPPTSTSSPFSSRQRHGVPVASPPAEGYRRSPSEGLGHSPTTTPSSSHPRASSAAPPPPIWVLPPPPPNLDCKSLVCVEPSTIPPPGSPCVCVLPIRVGLRLSTTLYTFFPLVPVFAQEIAFGIYMKQSQVRIMGANVASDQPENTIVLIDLVPVEEKFDTATAFLSFEKFWHKDIVINTSLFGDYTVLYVLYPGL</sequence>
<feature type="compositionally biased region" description="Low complexity" evidence="3">
    <location>
        <begin position="29"/>
        <end position="39"/>
    </location>
</feature>
<dbReference type="PANTHER" id="PTHR47989">
    <property type="entry name" value="OS01G0750732 PROTEIN"/>
    <property type="match status" value="1"/>
</dbReference>
<dbReference type="Pfam" id="PF23180">
    <property type="entry name" value="ALE2_N"/>
    <property type="match status" value="1"/>
</dbReference>
<comment type="caution">
    <text evidence="5">The sequence shown here is derived from an EMBL/GenBank/DDBJ whole genome shotgun (WGS) entry which is preliminary data.</text>
</comment>
<evidence type="ECO:0000259" key="4">
    <source>
        <dbReference type="Pfam" id="PF23180"/>
    </source>
</evidence>
<evidence type="ECO:0000256" key="3">
    <source>
        <dbReference type="SAM" id="MobiDB-lite"/>
    </source>
</evidence>
<reference evidence="5 6" key="1">
    <citation type="journal article" date="2014" name="Agronomy (Basel)">
        <title>A Draft Genome Sequence for Ensete ventricosum, the Drought-Tolerant Tree Against Hunger.</title>
        <authorList>
            <person name="Harrison J."/>
            <person name="Moore K.A."/>
            <person name="Paszkiewicz K."/>
            <person name="Jones T."/>
            <person name="Grant M."/>
            <person name="Ambacheew D."/>
            <person name="Muzemil S."/>
            <person name="Studholme D.J."/>
        </authorList>
    </citation>
    <scope>NUCLEOTIDE SEQUENCE [LARGE SCALE GENOMIC DNA]</scope>
</reference>
<evidence type="ECO:0000313" key="6">
    <source>
        <dbReference type="Proteomes" id="UP000287651"/>
    </source>
</evidence>
<dbReference type="PANTHER" id="PTHR47989:SF45">
    <property type="entry name" value="OS01G0709500 PROTEIN"/>
    <property type="match status" value="1"/>
</dbReference>
<gene>
    <name evidence="5" type="ORF">B296_00000060</name>
</gene>
<dbReference type="InterPro" id="IPR057597">
    <property type="entry name" value="ALE2_N"/>
</dbReference>
<feature type="compositionally biased region" description="Low complexity" evidence="3">
    <location>
        <begin position="66"/>
        <end position="81"/>
    </location>
</feature>
<protein>
    <recommendedName>
        <fullName evidence="4">Receptor-like PK ALE2 N-terminal domain-containing protein</fullName>
    </recommendedName>
</protein>
<dbReference type="GO" id="GO:0005524">
    <property type="term" value="F:ATP binding"/>
    <property type="evidence" value="ECO:0007669"/>
    <property type="project" value="UniProtKB-KW"/>
</dbReference>
<keyword evidence="1" id="KW-0547">Nucleotide-binding</keyword>
<feature type="domain" description="Receptor-like PK ALE2 N-terminal" evidence="4">
    <location>
        <begin position="106"/>
        <end position="223"/>
    </location>
</feature>
<organism evidence="5 6">
    <name type="scientific">Ensete ventricosum</name>
    <name type="common">Abyssinian banana</name>
    <name type="synonym">Musa ensete</name>
    <dbReference type="NCBI Taxonomy" id="4639"/>
    <lineage>
        <taxon>Eukaryota</taxon>
        <taxon>Viridiplantae</taxon>
        <taxon>Streptophyta</taxon>
        <taxon>Embryophyta</taxon>
        <taxon>Tracheophyta</taxon>
        <taxon>Spermatophyta</taxon>
        <taxon>Magnoliopsida</taxon>
        <taxon>Liliopsida</taxon>
        <taxon>Zingiberales</taxon>
        <taxon>Musaceae</taxon>
        <taxon>Ensete</taxon>
    </lineage>
</organism>
<evidence type="ECO:0000313" key="5">
    <source>
        <dbReference type="EMBL" id="RRT84260.1"/>
    </source>
</evidence>
<accession>A0A427B6Y9</accession>
<name>A0A427B6Y9_ENSVE</name>
<dbReference type="AlphaFoldDB" id="A0A427B6Y9"/>
<keyword evidence="2" id="KW-0067">ATP-binding</keyword>
<dbReference type="Proteomes" id="UP000287651">
    <property type="component" value="Unassembled WGS sequence"/>
</dbReference>
<dbReference type="EMBL" id="AMZH03000335">
    <property type="protein sequence ID" value="RRT84260.1"/>
    <property type="molecule type" value="Genomic_DNA"/>
</dbReference>
<feature type="region of interest" description="Disordered" evidence="3">
    <location>
        <begin position="1"/>
        <end position="89"/>
    </location>
</feature>